<keyword evidence="1" id="KW-0812">Transmembrane</keyword>
<feature type="transmembrane region" description="Helical" evidence="1">
    <location>
        <begin position="123"/>
        <end position="143"/>
    </location>
</feature>
<gene>
    <name evidence="2" type="ORF">QR680_015615</name>
</gene>
<keyword evidence="1" id="KW-0472">Membrane</keyword>
<organism evidence="2 3">
    <name type="scientific">Steinernema hermaphroditum</name>
    <dbReference type="NCBI Taxonomy" id="289476"/>
    <lineage>
        <taxon>Eukaryota</taxon>
        <taxon>Metazoa</taxon>
        <taxon>Ecdysozoa</taxon>
        <taxon>Nematoda</taxon>
        <taxon>Chromadorea</taxon>
        <taxon>Rhabditida</taxon>
        <taxon>Tylenchina</taxon>
        <taxon>Panagrolaimomorpha</taxon>
        <taxon>Strongyloidoidea</taxon>
        <taxon>Steinernematidae</taxon>
        <taxon>Steinernema</taxon>
    </lineage>
</organism>
<dbReference type="PANTHER" id="PTHR22943:SF111">
    <property type="entry name" value="SEVEN TM RECEPTOR"/>
    <property type="match status" value="1"/>
</dbReference>
<name>A0AA39LKX7_9BILA</name>
<dbReference type="Proteomes" id="UP001175271">
    <property type="component" value="Unassembled WGS sequence"/>
</dbReference>
<sequence>MTVPTSLPPAALAVSIVPADTLKHHVLETHPQYMPFFEKTPLFGFDSRLFLIYCGAAFGLMHLKARRDVMTVFTYRLHIKLLQALLAQALAPMTLIVIPLSLILVCTMLHLDAVNDVAAVVEVIFSAHTPLNSLAMIVFIPAYRKAVAAMFRKLLPMNSVVDSSTLQASMKVAVSPGTTTRSL</sequence>
<comment type="caution">
    <text evidence="2">The sequence shown here is derived from an EMBL/GenBank/DDBJ whole genome shotgun (WGS) entry which is preliminary data.</text>
</comment>
<reference evidence="2" key="1">
    <citation type="submission" date="2023-06" db="EMBL/GenBank/DDBJ databases">
        <title>Genomic analysis of the entomopathogenic nematode Steinernema hermaphroditum.</title>
        <authorList>
            <person name="Schwarz E.M."/>
            <person name="Heppert J.K."/>
            <person name="Baniya A."/>
            <person name="Schwartz H.T."/>
            <person name="Tan C.-H."/>
            <person name="Antoshechkin I."/>
            <person name="Sternberg P.W."/>
            <person name="Goodrich-Blair H."/>
            <person name="Dillman A.R."/>
        </authorList>
    </citation>
    <scope>NUCLEOTIDE SEQUENCE</scope>
    <source>
        <strain evidence="2">PS9179</strain>
        <tissue evidence="2">Whole animal</tissue>
    </source>
</reference>
<dbReference type="GO" id="GO:0042048">
    <property type="term" value="P:olfactory behavior"/>
    <property type="evidence" value="ECO:0007669"/>
    <property type="project" value="TreeGrafter"/>
</dbReference>
<evidence type="ECO:0008006" key="4">
    <source>
        <dbReference type="Google" id="ProtNLM"/>
    </source>
</evidence>
<evidence type="ECO:0000256" key="1">
    <source>
        <dbReference type="SAM" id="Phobius"/>
    </source>
</evidence>
<keyword evidence="3" id="KW-1185">Reference proteome</keyword>
<dbReference type="InterPro" id="IPR019428">
    <property type="entry name" value="7TM_GPCR_serpentine_rcpt_Str"/>
</dbReference>
<evidence type="ECO:0000313" key="2">
    <source>
        <dbReference type="EMBL" id="KAK0401147.1"/>
    </source>
</evidence>
<dbReference type="PANTHER" id="PTHR22943">
    <property type="entry name" value="7-TRANSMEMBRANE DOMAIN RECEPTOR C.ELEGANS"/>
    <property type="match status" value="1"/>
</dbReference>
<dbReference type="GO" id="GO:0038022">
    <property type="term" value="F:G protein-coupled olfactory receptor activity"/>
    <property type="evidence" value="ECO:0007669"/>
    <property type="project" value="TreeGrafter"/>
</dbReference>
<dbReference type="AlphaFoldDB" id="A0AA39LKX7"/>
<evidence type="ECO:0000313" key="3">
    <source>
        <dbReference type="Proteomes" id="UP001175271"/>
    </source>
</evidence>
<proteinExistence type="predicted"/>
<protein>
    <recommendedName>
        <fullName evidence="4">G protein-coupled receptor</fullName>
    </recommendedName>
</protein>
<accession>A0AA39LKX7</accession>
<dbReference type="Pfam" id="PF10326">
    <property type="entry name" value="7TM_GPCR_Str"/>
    <property type="match status" value="1"/>
</dbReference>
<dbReference type="EMBL" id="JAUCMV010000004">
    <property type="protein sequence ID" value="KAK0401147.1"/>
    <property type="molecule type" value="Genomic_DNA"/>
</dbReference>
<dbReference type="GO" id="GO:0005886">
    <property type="term" value="C:plasma membrane"/>
    <property type="evidence" value="ECO:0007669"/>
    <property type="project" value="TreeGrafter"/>
</dbReference>
<feature type="transmembrane region" description="Helical" evidence="1">
    <location>
        <begin position="84"/>
        <end position="111"/>
    </location>
</feature>
<feature type="transmembrane region" description="Helical" evidence="1">
    <location>
        <begin position="43"/>
        <end position="63"/>
    </location>
</feature>
<keyword evidence="1" id="KW-1133">Transmembrane helix</keyword>